<dbReference type="InterPro" id="IPR027368">
    <property type="entry name" value="MnmE_dom2"/>
</dbReference>
<dbReference type="EMBL" id="RXYK01000002">
    <property type="protein sequence ID" value="RTY39465.1"/>
    <property type="molecule type" value="Genomic_DNA"/>
</dbReference>
<evidence type="ECO:0000256" key="1">
    <source>
        <dbReference type="ARBA" id="ARBA00011043"/>
    </source>
</evidence>
<dbReference type="SUPFAM" id="SSF116878">
    <property type="entry name" value="TrmE connector domain"/>
    <property type="match status" value="1"/>
</dbReference>
<dbReference type="SUPFAM" id="SSF52540">
    <property type="entry name" value="P-loop containing nucleoside triphosphate hydrolases"/>
    <property type="match status" value="1"/>
</dbReference>
<evidence type="ECO:0000313" key="14">
    <source>
        <dbReference type="Proteomes" id="UP000279908"/>
    </source>
</evidence>
<dbReference type="GO" id="GO:0046872">
    <property type="term" value="F:metal ion binding"/>
    <property type="evidence" value="ECO:0007669"/>
    <property type="project" value="UniProtKB-KW"/>
</dbReference>
<evidence type="ECO:0000256" key="3">
    <source>
        <dbReference type="ARBA" id="ARBA00022723"/>
    </source>
</evidence>
<dbReference type="InterPro" id="IPR018948">
    <property type="entry name" value="GTP-bd_TrmE_N"/>
</dbReference>
<dbReference type="AlphaFoldDB" id="A0A3S0LQW5"/>
<evidence type="ECO:0000259" key="11">
    <source>
        <dbReference type="PROSITE" id="PS51709"/>
    </source>
</evidence>
<evidence type="ECO:0000313" key="13">
    <source>
        <dbReference type="EMBL" id="RTY39465.1"/>
    </source>
</evidence>
<comment type="subunit">
    <text evidence="9">Homodimer. Heterotetramer of two MnmE and two MnmG subunits.</text>
</comment>
<dbReference type="NCBIfam" id="TIGR00450">
    <property type="entry name" value="mnmE_trmE_thdF"/>
    <property type="match status" value="1"/>
</dbReference>
<feature type="binding site" evidence="9">
    <location>
        <position position="244"/>
    </location>
    <ligand>
        <name>Mg(2+)</name>
        <dbReference type="ChEBI" id="CHEBI:18420"/>
    </ligand>
</feature>
<evidence type="ECO:0000256" key="9">
    <source>
        <dbReference type="HAMAP-Rule" id="MF_00379"/>
    </source>
</evidence>
<keyword evidence="8 9" id="KW-0342">GTP-binding</keyword>
<dbReference type="InterPro" id="IPR027417">
    <property type="entry name" value="P-loop_NTPase"/>
</dbReference>
<keyword evidence="6 9" id="KW-0460">Magnesium</keyword>
<feature type="binding site" evidence="9">
    <location>
        <position position="265"/>
    </location>
    <ligand>
        <name>Mg(2+)</name>
        <dbReference type="ChEBI" id="CHEBI:18420"/>
    </ligand>
</feature>
<accession>A0A3S0LQW5</accession>
<keyword evidence="3 9" id="KW-0479">Metal-binding</keyword>
<comment type="cofactor">
    <cofactor evidence="9">
        <name>K(+)</name>
        <dbReference type="ChEBI" id="CHEBI:29103"/>
    </cofactor>
    <text evidence="9">Binds 1 potassium ion per subunit.</text>
</comment>
<dbReference type="PANTHER" id="PTHR42714:SF2">
    <property type="entry name" value="TRNA MODIFICATION GTPASE GTPBP3, MITOCHONDRIAL"/>
    <property type="match status" value="1"/>
</dbReference>
<dbReference type="PROSITE" id="PS51709">
    <property type="entry name" value="G_TRME"/>
    <property type="match status" value="1"/>
</dbReference>
<dbReference type="HAMAP" id="MF_00379">
    <property type="entry name" value="GTPase_MnmE"/>
    <property type="match status" value="1"/>
</dbReference>
<feature type="binding site" evidence="9">
    <location>
        <position position="30"/>
    </location>
    <ligand>
        <name>(6S)-5-formyl-5,6,7,8-tetrahydrofolate</name>
        <dbReference type="ChEBI" id="CHEBI:57457"/>
    </ligand>
</feature>
<keyword evidence="2 9" id="KW-0819">tRNA processing</keyword>
<dbReference type="GO" id="GO:0042802">
    <property type="term" value="F:identical protein binding"/>
    <property type="evidence" value="ECO:0007669"/>
    <property type="project" value="UniProtKB-ARBA"/>
</dbReference>
<evidence type="ECO:0000313" key="15">
    <source>
        <dbReference type="Proteomes" id="UP000327458"/>
    </source>
</evidence>
<reference evidence="12 15" key="2">
    <citation type="submission" date="2019-07" db="EMBL/GenBank/DDBJ databases">
        <title>Draft genome Sequence of Chlorobium phaeovibrioides sp. strain PhvTcv-s14, from the Phylum Chlorobi.</title>
        <authorList>
            <person name="Babenko V."/>
            <person name="Boldyreva D."/>
            <person name="Kanygina A."/>
            <person name="Selezneva O."/>
            <person name="Akopiyan T."/>
            <person name="Lunina O."/>
        </authorList>
    </citation>
    <scope>NUCLEOTIDE SEQUENCE [LARGE SCALE GENOMIC DNA]</scope>
    <source>
        <strain evidence="12 15">GrTcv12</strain>
    </source>
</reference>
<dbReference type="InterPro" id="IPR025867">
    <property type="entry name" value="MnmE_helical"/>
</dbReference>
<dbReference type="NCBIfam" id="TIGR00231">
    <property type="entry name" value="small_GTP"/>
    <property type="match status" value="1"/>
</dbReference>
<name>A0A3S0LQW5_CHLPH</name>
<comment type="function">
    <text evidence="9">Exhibits a very high intrinsic GTPase hydrolysis rate. Involved in the addition of a carboxymethylaminomethyl (cmnm) group at the wobble position (U34) of certain tRNAs, forming tRNA-cmnm(5)s(2)U34.</text>
</comment>
<dbReference type="InterPro" id="IPR005225">
    <property type="entry name" value="Small_GTP-bd"/>
</dbReference>
<dbReference type="EMBL" id="VMRG01000001">
    <property type="protein sequence ID" value="KAA6233212.1"/>
    <property type="molecule type" value="Genomic_DNA"/>
</dbReference>
<evidence type="ECO:0000256" key="5">
    <source>
        <dbReference type="ARBA" id="ARBA00022801"/>
    </source>
</evidence>
<proteinExistence type="inferred from homology"/>
<gene>
    <name evidence="9 13" type="primary">mnmE</name>
    <name evidence="9" type="synonym">trmE</name>
    <name evidence="13" type="ORF">EKD02_01970</name>
    <name evidence="12" type="ORF">FP507_09350</name>
</gene>
<dbReference type="GO" id="GO:0005525">
    <property type="term" value="F:GTP binding"/>
    <property type="evidence" value="ECO:0007669"/>
    <property type="project" value="UniProtKB-UniRule"/>
</dbReference>
<dbReference type="Proteomes" id="UP000279908">
    <property type="component" value="Unassembled WGS sequence"/>
</dbReference>
<dbReference type="GO" id="GO:0002098">
    <property type="term" value="P:tRNA wobble uridine modification"/>
    <property type="evidence" value="ECO:0007669"/>
    <property type="project" value="TreeGrafter"/>
</dbReference>
<comment type="caution">
    <text evidence="9">Lacks conserved residue(s) required for the propagation of feature annotation.</text>
</comment>
<feature type="binding site" evidence="9">
    <location>
        <position position="95"/>
    </location>
    <ligand>
        <name>(6S)-5-formyl-5,6,7,8-tetrahydrofolate</name>
        <dbReference type="ChEBI" id="CHEBI:57457"/>
    </ligand>
</feature>
<dbReference type="CDD" id="cd04164">
    <property type="entry name" value="trmE"/>
    <property type="match status" value="1"/>
</dbReference>
<evidence type="ECO:0000256" key="6">
    <source>
        <dbReference type="ARBA" id="ARBA00022842"/>
    </source>
</evidence>
<dbReference type="InterPro" id="IPR027266">
    <property type="entry name" value="TrmE/GcvT-like"/>
</dbReference>
<dbReference type="Gene3D" id="3.40.50.300">
    <property type="entry name" value="P-loop containing nucleotide triphosphate hydrolases"/>
    <property type="match status" value="1"/>
</dbReference>
<feature type="domain" description="TrmE-type G" evidence="11">
    <location>
        <begin position="230"/>
        <end position="394"/>
    </location>
</feature>
<dbReference type="RefSeq" id="WP_126383568.1">
    <property type="nucleotide sequence ID" value="NZ_RXYK01000002.1"/>
</dbReference>
<feature type="binding site" evidence="9">
    <location>
        <begin position="259"/>
        <end position="265"/>
    </location>
    <ligand>
        <name>GTP</name>
        <dbReference type="ChEBI" id="CHEBI:37565"/>
    </ligand>
</feature>
<dbReference type="FunFam" id="3.30.1360.120:FF:000003">
    <property type="entry name" value="tRNA modification GTPase MnmE"/>
    <property type="match status" value="1"/>
</dbReference>
<dbReference type="InterPro" id="IPR031168">
    <property type="entry name" value="G_TrmE"/>
</dbReference>
<dbReference type="InterPro" id="IPR004520">
    <property type="entry name" value="GTPase_MnmE"/>
</dbReference>
<keyword evidence="4 9" id="KW-0547">Nucleotide-binding</keyword>
<dbReference type="Gene3D" id="1.20.120.430">
    <property type="entry name" value="tRNA modification GTPase MnmE domain 2"/>
    <property type="match status" value="1"/>
</dbReference>
<comment type="caution">
    <text evidence="13">The sequence shown here is derived from an EMBL/GenBank/DDBJ whole genome shotgun (WGS) entry which is preliminary data.</text>
</comment>
<comment type="subcellular location">
    <subcellularLocation>
        <location evidence="9">Cytoplasm</location>
    </subcellularLocation>
</comment>
<dbReference type="PANTHER" id="PTHR42714">
    <property type="entry name" value="TRNA MODIFICATION GTPASE GTPBP3"/>
    <property type="match status" value="1"/>
</dbReference>
<dbReference type="Pfam" id="PF12631">
    <property type="entry name" value="MnmE_helical"/>
    <property type="match status" value="1"/>
</dbReference>
<evidence type="ECO:0000256" key="10">
    <source>
        <dbReference type="RuleBase" id="RU003313"/>
    </source>
</evidence>
<evidence type="ECO:0000313" key="12">
    <source>
        <dbReference type="EMBL" id="KAA6233212.1"/>
    </source>
</evidence>
<sequence length="473" mass="51555">MTERPLTPEAGEAIAAIATPVGVGALAIVRMSGRGVLEIADRVFRKKGGTAFSFKEAEGFSAHFGTLSDSRGMVDEVIALVFRAPSSFTMEDMVEFTCHGGPVVVRHLLQALLDSGCRLAEPGEFTRRAFLSGRIDLLQAEAIGEMIHARTESAFRTAVTQMQGNLSRHLQEMRAGLLQSCALLELELDFSEDDVEFQSRDALRLEVGRLQGEILRLVESYREGHLLTEGVATVIAGRPNAGKSTLLNALLGHERAIVSHMPGTTRDYIEECFIHEKTMFRLTDTAGLRESDEAVEHEGIKRSYRKISEADLMLYMIDSSSGDFLKEAAAARELRQRHPESGMIVVANKTDLASDAGGRIAQLQSETACPVIAMAASKGDGLNELKSTMAGMVEGLDKLHEASVLVTSLRHYEALRNAADSLDNALQLISAREPAELIAFELRSALDYVGEITGKVVSEELLNTIFDQFCIGK</sequence>
<dbReference type="GO" id="GO:0030488">
    <property type="term" value="P:tRNA methylation"/>
    <property type="evidence" value="ECO:0007669"/>
    <property type="project" value="TreeGrafter"/>
</dbReference>
<evidence type="ECO:0000256" key="7">
    <source>
        <dbReference type="ARBA" id="ARBA00022958"/>
    </source>
</evidence>
<feature type="binding site" evidence="9">
    <location>
        <position position="473"/>
    </location>
    <ligand>
        <name>(6S)-5-formyl-5,6,7,8-tetrahydrofolate</name>
        <dbReference type="ChEBI" id="CHEBI:57457"/>
    </ligand>
</feature>
<protein>
    <recommendedName>
        <fullName evidence="9">tRNA modification GTPase MnmE</fullName>
        <ecNumber evidence="9">3.6.-.-</ecNumber>
    </recommendedName>
</protein>
<dbReference type="EC" id="3.6.-.-" evidence="9"/>
<dbReference type="InterPro" id="IPR006073">
    <property type="entry name" value="GTP-bd"/>
</dbReference>
<evidence type="ECO:0000256" key="4">
    <source>
        <dbReference type="ARBA" id="ARBA00022741"/>
    </source>
</evidence>
<reference evidence="13 14" key="1">
    <citation type="submission" date="2018-12" db="EMBL/GenBank/DDBJ databases">
        <authorList>
            <person name="Lunina O.N."/>
            <person name="Grouzdev D.S."/>
            <person name="Gorlenko V.M."/>
            <person name="Savvichev A.S."/>
        </authorList>
    </citation>
    <scope>NUCLEOTIDE SEQUENCE [LARGE SCALE GENOMIC DNA]</scope>
    <source>
        <strain evidence="13 14">BrKhr-17</strain>
    </source>
</reference>
<dbReference type="Pfam" id="PF10396">
    <property type="entry name" value="TrmE_N"/>
    <property type="match status" value="1"/>
</dbReference>
<organism evidence="13 14">
    <name type="scientific">Chlorobium phaeovibrioides</name>
    <dbReference type="NCBI Taxonomy" id="1094"/>
    <lineage>
        <taxon>Bacteria</taxon>
        <taxon>Pseudomonadati</taxon>
        <taxon>Chlorobiota</taxon>
        <taxon>Chlorobiia</taxon>
        <taxon>Chlorobiales</taxon>
        <taxon>Chlorobiaceae</taxon>
        <taxon>Chlorobium/Pelodictyon group</taxon>
        <taxon>Chlorobium</taxon>
    </lineage>
</organism>
<feature type="binding site" evidence="9">
    <location>
        <begin position="240"/>
        <end position="245"/>
    </location>
    <ligand>
        <name>GTP</name>
        <dbReference type="ChEBI" id="CHEBI:37565"/>
    </ligand>
</feature>
<dbReference type="GO" id="GO:0003924">
    <property type="term" value="F:GTPase activity"/>
    <property type="evidence" value="ECO:0007669"/>
    <property type="project" value="UniProtKB-UniRule"/>
</dbReference>
<keyword evidence="5 9" id="KW-0378">Hydrolase</keyword>
<feature type="binding site" evidence="9">
    <location>
        <begin position="284"/>
        <end position="287"/>
    </location>
    <ligand>
        <name>GTP</name>
        <dbReference type="ChEBI" id="CHEBI:37565"/>
    </ligand>
</feature>
<dbReference type="Pfam" id="PF01926">
    <property type="entry name" value="MMR_HSR1"/>
    <property type="match status" value="1"/>
</dbReference>
<dbReference type="Proteomes" id="UP000327458">
    <property type="component" value="Unassembled WGS sequence"/>
</dbReference>
<keyword evidence="9" id="KW-0963">Cytoplasm</keyword>
<dbReference type="GO" id="GO:0005829">
    <property type="term" value="C:cytosol"/>
    <property type="evidence" value="ECO:0007669"/>
    <property type="project" value="TreeGrafter"/>
</dbReference>
<keyword evidence="7 9" id="KW-0630">Potassium</keyword>
<feature type="binding site" evidence="9">
    <location>
        <position position="134"/>
    </location>
    <ligand>
        <name>(6S)-5-formyl-5,6,7,8-tetrahydrofolate</name>
        <dbReference type="ChEBI" id="CHEBI:57457"/>
    </ligand>
</feature>
<evidence type="ECO:0000256" key="2">
    <source>
        <dbReference type="ARBA" id="ARBA00022694"/>
    </source>
</evidence>
<dbReference type="Gene3D" id="3.30.1360.120">
    <property type="entry name" value="Probable tRNA modification gtpase trme, domain 1"/>
    <property type="match status" value="1"/>
</dbReference>
<dbReference type="CDD" id="cd14858">
    <property type="entry name" value="TrmE_N"/>
    <property type="match status" value="1"/>
</dbReference>
<evidence type="ECO:0000256" key="8">
    <source>
        <dbReference type="ARBA" id="ARBA00023134"/>
    </source>
</evidence>
<comment type="similarity">
    <text evidence="1 9 10">Belongs to the TRAFAC class TrmE-Era-EngA-EngB-Septin-like GTPase superfamily. TrmE GTPase family.</text>
</comment>